<gene>
    <name evidence="2" type="ORF">NKR19_g2581</name>
</gene>
<reference evidence="2" key="1">
    <citation type="submission" date="2022-07" db="EMBL/GenBank/DDBJ databases">
        <title>Fungi with potential for degradation of polypropylene.</title>
        <authorList>
            <person name="Gostincar C."/>
        </authorList>
    </citation>
    <scope>NUCLEOTIDE SEQUENCE</scope>
    <source>
        <strain evidence="2">EXF-13287</strain>
    </source>
</reference>
<organism evidence="2 3">
    <name type="scientific">Coniochaeta hoffmannii</name>
    <dbReference type="NCBI Taxonomy" id="91930"/>
    <lineage>
        <taxon>Eukaryota</taxon>
        <taxon>Fungi</taxon>
        <taxon>Dikarya</taxon>
        <taxon>Ascomycota</taxon>
        <taxon>Pezizomycotina</taxon>
        <taxon>Sordariomycetes</taxon>
        <taxon>Sordariomycetidae</taxon>
        <taxon>Coniochaetales</taxon>
        <taxon>Coniochaetaceae</taxon>
        <taxon>Coniochaeta</taxon>
    </lineage>
</organism>
<protein>
    <recommendedName>
        <fullName evidence="1">DUF7730 domain-containing protein</fullName>
    </recommendedName>
</protein>
<dbReference type="InterPro" id="IPR056632">
    <property type="entry name" value="DUF7730"/>
</dbReference>
<dbReference type="Proteomes" id="UP001174691">
    <property type="component" value="Unassembled WGS sequence"/>
</dbReference>
<dbReference type="InterPro" id="IPR038883">
    <property type="entry name" value="AN11006-like"/>
</dbReference>
<keyword evidence="3" id="KW-1185">Reference proteome</keyword>
<dbReference type="PANTHER" id="PTHR42085:SF8">
    <property type="entry name" value="F-BOX DOMAIN-CONTAINING PROTEIN"/>
    <property type="match status" value="1"/>
</dbReference>
<feature type="domain" description="DUF7730" evidence="1">
    <location>
        <begin position="233"/>
        <end position="366"/>
    </location>
</feature>
<accession>A0AA38S5B3</accession>
<dbReference type="AlphaFoldDB" id="A0AA38S5B3"/>
<comment type="caution">
    <text evidence="2">The sequence shown here is derived from an EMBL/GenBank/DDBJ whole genome shotgun (WGS) entry which is preliminary data.</text>
</comment>
<dbReference type="EMBL" id="JANBVN010000026">
    <property type="protein sequence ID" value="KAJ9161148.1"/>
    <property type="molecule type" value="Genomic_DNA"/>
</dbReference>
<dbReference type="Pfam" id="PF24864">
    <property type="entry name" value="DUF7730"/>
    <property type="match status" value="1"/>
</dbReference>
<evidence type="ECO:0000313" key="3">
    <source>
        <dbReference type="Proteomes" id="UP001174691"/>
    </source>
</evidence>
<evidence type="ECO:0000259" key="1">
    <source>
        <dbReference type="Pfam" id="PF24864"/>
    </source>
</evidence>
<evidence type="ECO:0000313" key="2">
    <source>
        <dbReference type="EMBL" id="KAJ9161148.1"/>
    </source>
</evidence>
<dbReference type="PANTHER" id="PTHR42085">
    <property type="entry name" value="F-BOX DOMAIN-CONTAINING PROTEIN"/>
    <property type="match status" value="1"/>
</dbReference>
<proteinExistence type="predicted"/>
<name>A0AA38S5B3_9PEZI</name>
<sequence>MHFFDLPAEIRLLVYSELLVFPPYVVLRYHCDEPGKPVLYHWRGGNRIYAEILRVNRQAFTEGSPLLYSSNRFHFPPIYGNLIHEWTGRTIREYYEAPLVAPFIAQIRSQASLITHVRINLDAFLMNEDVPAGCSEGVVLLRQNCPNLASLELAFLIRYDHLGEKWRVPVLPESRLDTLDGQFRSLPSLRDIIVDICSEVNQEAEPDYGSPKFSDMFESFRRLFDLADSYTMKFFDLPVEIRLMIYSELLARPDSLTLDHKRRCDDPEHAHNESCCVPHFFLSSADPEHPRLYPQILRACKQAHSEASPILYSRISCLKTFHQRGGYTGEEARSTPTVLPWFFEQIGSKQASMIRRLRIDFPVDAWMMDDFDDLLGTYETLEAVRESCTGLAALTLEMENYAHEEMAYPGVAADMFALLDEHFREMPALREVVVVTDWDPDVDTESYVERIRAMREHMVGWTVKVNRVWRERRRCAPPAASDS</sequence>